<reference evidence="2 3" key="1">
    <citation type="submission" date="2016-06" db="EMBL/GenBank/DDBJ databases">
        <authorList>
            <person name="Kjaerup R.B."/>
            <person name="Dalgaard T.S."/>
            <person name="Juul-Madsen H.R."/>
        </authorList>
    </citation>
    <scope>NUCLEOTIDE SEQUENCE [LARGE SCALE GENOMIC DNA]</scope>
    <source>
        <strain evidence="2 3">1245335.1</strain>
    </source>
</reference>
<protein>
    <recommendedName>
        <fullName evidence="4">DoxX family protein</fullName>
    </recommendedName>
</protein>
<keyword evidence="1" id="KW-0812">Transmembrane</keyword>
<dbReference type="EMBL" id="LZLR01000205">
    <property type="protein sequence ID" value="OBK16201.1"/>
    <property type="molecule type" value="Genomic_DNA"/>
</dbReference>
<feature type="transmembrane region" description="Helical" evidence="1">
    <location>
        <begin position="12"/>
        <end position="28"/>
    </location>
</feature>
<feature type="transmembrane region" description="Helical" evidence="1">
    <location>
        <begin position="48"/>
        <end position="64"/>
    </location>
</feature>
<dbReference type="AlphaFoldDB" id="A0A1A3N326"/>
<comment type="caution">
    <text evidence="2">The sequence shown here is derived from an EMBL/GenBank/DDBJ whole genome shotgun (WGS) entry which is preliminary data.</text>
</comment>
<organism evidence="2 3">
    <name type="scientific">Mycobacterium asiaticum</name>
    <dbReference type="NCBI Taxonomy" id="1790"/>
    <lineage>
        <taxon>Bacteria</taxon>
        <taxon>Bacillati</taxon>
        <taxon>Actinomycetota</taxon>
        <taxon>Actinomycetes</taxon>
        <taxon>Mycobacteriales</taxon>
        <taxon>Mycobacteriaceae</taxon>
        <taxon>Mycobacterium</taxon>
    </lineage>
</organism>
<accession>A0A1A3N326</accession>
<proteinExistence type="predicted"/>
<evidence type="ECO:0000256" key="1">
    <source>
        <dbReference type="SAM" id="Phobius"/>
    </source>
</evidence>
<sequence length="94" mass="10740">MHDTGKVDCQRGPYRAWAVIAIGLSHFLWPSAFDPINRLAFPRYPRRFTYLNGAIETAIGVLMVRSETRRLSRVAGACYATYLAGNVARRRRRI</sequence>
<dbReference type="Proteomes" id="UP000093819">
    <property type="component" value="Unassembled WGS sequence"/>
</dbReference>
<name>A0A1A3N326_MYCAS</name>
<gene>
    <name evidence="2" type="ORF">A5635_00135</name>
</gene>
<keyword evidence="1" id="KW-1133">Transmembrane helix</keyword>
<keyword evidence="1" id="KW-0472">Membrane</keyword>
<evidence type="ECO:0000313" key="3">
    <source>
        <dbReference type="Proteomes" id="UP000093819"/>
    </source>
</evidence>
<evidence type="ECO:0000313" key="2">
    <source>
        <dbReference type="EMBL" id="OBK16201.1"/>
    </source>
</evidence>
<evidence type="ECO:0008006" key="4">
    <source>
        <dbReference type="Google" id="ProtNLM"/>
    </source>
</evidence>